<sequence length="236" mass="25346">MTDKDTPSPRIRNGGAVWCDDHQRWECVKNRKAARGGGRCHMPAITGLPRCRLHAGVKVELAEVQGEAMDAWSATYGQTAVDPAQAVIGMLNMAVFRANFYASLLEEQVLAAHEDREEGGDPYGKGAPPVGEGAGLIGHTYSADKEHGIFASGEAIRGLVLLEGQERDRVVKYAKAAHDMGIAERHVRIAEQQAEQLADAIRQILNGLNLTAEQQQVVPQLVPSVLRAIAAGNPAA</sequence>
<accession>A0A6L9QAW6</accession>
<comment type="caution">
    <text evidence="2">The sequence shown here is derived from an EMBL/GenBank/DDBJ whole genome shotgun (WGS) entry which is preliminary data.</text>
</comment>
<evidence type="ECO:0000313" key="2">
    <source>
        <dbReference type="EMBL" id="NEA22551.1"/>
    </source>
</evidence>
<reference evidence="2 3" key="1">
    <citation type="submission" date="2020-01" db="EMBL/GenBank/DDBJ databases">
        <title>Insect and environment-associated Actinomycetes.</title>
        <authorList>
            <person name="Currrie C."/>
            <person name="Chevrette M."/>
            <person name="Carlson C."/>
            <person name="Stubbendieck R."/>
            <person name="Wendt-Pienkowski E."/>
        </authorList>
    </citation>
    <scope>NUCLEOTIDE SEQUENCE [LARGE SCALE GENOMIC DNA]</scope>
    <source>
        <strain evidence="2 3">SID10258</strain>
    </source>
</reference>
<proteinExistence type="predicted"/>
<evidence type="ECO:0000313" key="1">
    <source>
        <dbReference type="EMBL" id="NEA21591.1"/>
    </source>
</evidence>
<dbReference type="RefSeq" id="WP_163053216.1">
    <property type="nucleotide sequence ID" value="NZ_JAAGLI010000093.1"/>
</dbReference>
<evidence type="ECO:0000313" key="3">
    <source>
        <dbReference type="Proteomes" id="UP000475532"/>
    </source>
</evidence>
<gene>
    <name evidence="1" type="ORF">G3I70_03625</name>
    <name evidence="2" type="ORF">G3I70_08615</name>
</gene>
<dbReference type="EMBL" id="JAAGLI010000093">
    <property type="protein sequence ID" value="NEA21591.1"/>
    <property type="molecule type" value="Genomic_DNA"/>
</dbReference>
<organism evidence="2 3">
    <name type="scientific">Actinomadura bangladeshensis</name>
    <dbReference type="NCBI Taxonomy" id="453573"/>
    <lineage>
        <taxon>Bacteria</taxon>
        <taxon>Bacillati</taxon>
        <taxon>Actinomycetota</taxon>
        <taxon>Actinomycetes</taxon>
        <taxon>Streptosporangiales</taxon>
        <taxon>Thermomonosporaceae</taxon>
        <taxon>Actinomadura</taxon>
    </lineage>
</organism>
<name>A0A6L9QAW6_9ACTN</name>
<dbReference type="AlphaFoldDB" id="A0A6L9QAW6"/>
<dbReference type="EMBL" id="JAAGLI010000213">
    <property type="protein sequence ID" value="NEA22551.1"/>
    <property type="molecule type" value="Genomic_DNA"/>
</dbReference>
<protein>
    <submittedName>
        <fullName evidence="2">Uncharacterized protein</fullName>
    </submittedName>
</protein>
<dbReference type="Proteomes" id="UP000475532">
    <property type="component" value="Unassembled WGS sequence"/>
</dbReference>